<name>A0A0Q2UFR3_MYCGO</name>
<reference evidence="4 5" key="1">
    <citation type="submission" date="2015-10" db="EMBL/GenBank/DDBJ databases">
        <title>Mycobacterium gordonae draft genome assembly.</title>
        <authorList>
            <person name="Ustinova V."/>
            <person name="Smirnova T."/>
            <person name="Blagodatskikh K."/>
            <person name="Varlamov D."/>
            <person name="Larionova E."/>
            <person name="Chernousova L."/>
        </authorList>
    </citation>
    <scope>NUCLEOTIDE SEQUENCE [LARGE SCALE GENOMIC DNA]</scope>
    <source>
        <strain evidence="4 5">CTRI 14-8773</strain>
    </source>
</reference>
<proteinExistence type="predicted"/>
<dbReference type="Pfam" id="PF22905">
    <property type="entry name" value="Hydro_N_hd"/>
    <property type="match status" value="1"/>
</dbReference>
<feature type="region of interest" description="Disordered" evidence="1">
    <location>
        <begin position="199"/>
        <end position="219"/>
    </location>
</feature>
<evidence type="ECO:0000259" key="3">
    <source>
        <dbReference type="Pfam" id="PF23275"/>
    </source>
</evidence>
<evidence type="ECO:0000313" key="4">
    <source>
        <dbReference type="EMBL" id="KQH79592.1"/>
    </source>
</evidence>
<dbReference type="Proteomes" id="UP000051677">
    <property type="component" value="Unassembled WGS sequence"/>
</dbReference>
<dbReference type="AlphaFoldDB" id="A0A0Q2UFR3"/>
<evidence type="ECO:0000313" key="5">
    <source>
        <dbReference type="Proteomes" id="UP000051677"/>
    </source>
</evidence>
<dbReference type="STRING" id="1778.A9W97_08265"/>
<feature type="domain" description="Predicted hydrolase N-terminal" evidence="2">
    <location>
        <begin position="2"/>
        <end position="188"/>
    </location>
</feature>
<feature type="domain" description="TPR repeat" evidence="3">
    <location>
        <begin position="238"/>
        <end position="448"/>
    </location>
</feature>
<dbReference type="OrthoDB" id="1187707at2"/>
<sequence length="782" mass="83804">MAHLVAEAGGDPWAVSSSLHRGRPAQISALAQAFHDAGQLTREAESAFSEARRRFEAAWNRENGDHPINDAAEVQRATGTLGVQAAQLPEIAIDLERVAAILAEAQRASAGLIRVLEGQLEAVDREIGETHQLLDSYHLPMSHEMALGDIVGELEQQAIDETAAALHQIEHIREMYSDLLNRLKTRMRVRGGYDGAVEALDGTEARSPESPAQAERDVHAALAGDQSAASRVNAVLNSITAEQRSGQEPLTPEQGSVLSQLQAQQHGMSVNALWTAEQRLGDQREMIANSWQLMSNPALAFPRTDLKPGAVQGAKMARGGEAQLPEYVQGLNWAWPAYLPQLGMIANIMKAGNPVFQANTDLDRRMIRHAGQVMNLLPWQLDLAGTDGHEQTDRIMGSVVADLFTAVSADHPVMHGMVTGSEGNAFLDNMSRHFWSDGGKSAAALFDWVEGAARGPEAKLAAETARCYGLYLGEHGADLMRLPGGHSMGEVNPHLVRGMAHGLTPFMSNIAGVPGGSPDFGNFHDSPNEVESGKMPFAKRVFSVLSTDKVASDYFNGAADRQALLAEAAFAQELSSHATNLNSYNENLHNAMTLRGLVNFGIDSATRAEVDNHAVSHDAAQQASYDQRKTAYEAAARAITGAVGLVPEGGPVIGTGLGVAAIIAEKDFLGPAPTASSPSDYSMPYMSIGSADRELLNAVIASGQRVAIEPSFLIDGRIGTPDELAGRIPNLTSAHYDHVLNEALTELFAQSFGDAPGRPFIPDQDMMNRYNQFAKDSSPPGR</sequence>
<dbReference type="EMBL" id="LKTM01000086">
    <property type="protein sequence ID" value="KQH79592.1"/>
    <property type="molecule type" value="Genomic_DNA"/>
</dbReference>
<comment type="caution">
    <text evidence="4">The sequence shown here is derived from an EMBL/GenBank/DDBJ whole genome shotgun (WGS) entry which is preliminary data.</text>
</comment>
<dbReference type="InterPro" id="IPR057037">
    <property type="entry name" value="TPR_rep_actino"/>
</dbReference>
<dbReference type="Pfam" id="PF23275">
    <property type="entry name" value="TPR_23"/>
    <property type="match status" value="1"/>
</dbReference>
<organism evidence="4 5">
    <name type="scientific">Mycobacterium gordonae</name>
    <dbReference type="NCBI Taxonomy" id="1778"/>
    <lineage>
        <taxon>Bacteria</taxon>
        <taxon>Bacillati</taxon>
        <taxon>Actinomycetota</taxon>
        <taxon>Actinomycetes</taxon>
        <taxon>Mycobacteriales</taxon>
        <taxon>Mycobacteriaceae</taxon>
        <taxon>Mycobacterium</taxon>
    </lineage>
</organism>
<accession>A0A0Q2UFR3</accession>
<gene>
    <name evidence="4" type="ORF">AO501_01065</name>
</gene>
<evidence type="ECO:0000259" key="2">
    <source>
        <dbReference type="Pfam" id="PF22905"/>
    </source>
</evidence>
<evidence type="ECO:0008006" key="6">
    <source>
        <dbReference type="Google" id="ProtNLM"/>
    </source>
</evidence>
<protein>
    <recommendedName>
        <fullName evidence="6">ESX-1 secretion-associated protein EspA/EspE-like domain-containing protein</fullName>
    </recommendedName>
</protein>
<evidence type="ECO:0000256" key="1">
    <source>
        <dbReference type="SAM" id="MobiDB-lite"/>
    </source>
</evidence>
<dbReference type="InterPro" id="IPR054469">
    <property type="entry name" value="Pred_hydrolase_N"/>
</dbReference>
<dbReference type="RefSeq" id="WP_055577522.1">
    <property type="nucleotide sequence ID" value="NZ_LKTM01000086.1"/>
</dbReference>